<evidence type="ECO:0000313" key="4">
    <source>
        <dbReference type="EMBL" id="AMT95660.1"/>
    </source>
</evidence>
<dbReference type="InterPro" id="IPR029039">
    <property type="entry name" value="Flavoprotein-like_sf"/>
</dbReference>
<evidence type="ECO:0000256" key="1">
    <source>
        <dbReference type="ARBA" id="ARBA00001917"/>
    </source>
</evidence>
<comment type="cofactor">
    <cofactor evidence="1">
        <name>FMN</name>
        <dbReference type="ChEBI" id="CHEBI:58210"/>
    </cofactor>
</comment>
<organism evidence="4 5">
    <name type="scientific">Psychrobacter alimentarius</name>
    <dbReference type="NCBI Taxonomy" id="261164"/>
    <lineage>
        <taxon>Bacteria</taxon>
        <taxon>Pseudomonadati</taxon>
        <taxon>Pseudomonadota</taxon>
        <taxon>Gammaproteobacteria</taxon>
        <taxon>Moraxellales</taxon>
        <taxon>Moraxellaceae</taxon>
        <taxon>Psychrobacter</taxon>
    </lineage>
</organism>
<feature type="domain" description="NADPH-dependent FMN reductase-like" evidence="3">
    <location>
        <begin position="1"/>
        <end position="131"/>
    </location>
</feature>
<accession>A0ABM5ZUB7</accession>
<dbReference type="PANTHER" id="PTHR30543">
    <property type="entry name" value="CHROMATE REDUCTASE"/>
    <property type="match status" value="1"/>
</dbReference>
<keyword evidence="2" id="KW-0285">Flavoprotein</keyword>
<dbReference type="GeneID" id="33060098"/>
<proteinExistence type="predicted"/>
<dbReference type="PANTHER" id="PTHR30543:SF21">
    <property type="entry name" value="NAD(P)H-DEPENDENT FMN REDUCTASE LOT6"/>
    <property type="match status" value="1"/>
</dbReference>
<evidence type="ECO:0000256" key="2">
    <source>
        <dbReference type="ARBA" id="ARBA00022643"/>
    </source>
</evidence>
<sequence length="177" mass="19279">MKVLAFGTSNSRNSINQKLARYSAAQIDDTIDNVNITLLDIHDLEMPIFSEEREKESGIPAFAHDFYQAIGEADAIVISFAEYNGSYTSAYKNLFDWASRIDMKVYQDKPMIMLATSPGPSGAQSVLAAAEGSAPFFAADVKGALSLPNFFDNFDAETGVVTDEAFNQKLNEAISAL</sequence>
<dbReference type="Gene3D" id="3.40.50.360">
    <property type="match status" value="1"/>
</dbReference>
<gene>
    <name evidence="4" type="ORF">A3K91_0019</name>
</gene>
<evidence type="ECO:0000313" key="5">
    <source>
        <dbReference type="Proteomes" id="UP000076104"/>
    </source>
</evidence>
<keyword evidence="2" id="KW-0288">FMN</keyword>
<dbReference type="InterPro" id="IPR005025">
    <property type="entry name" value="FMN_Rdtase-like_dom"/>
</dbReference>
<protein>
    <submittedName>
        <fullName evidence="4">NADPH-dependent FMN reductase</fullName>
    </submittedName>
</protein>
<evidence type="ECO:0000259" key="3">
    <source>
        <dbReference type="Pfam" id="PF03358"/>
    </source>
</evidence>
<reference evidence="4 5" key="1">
    <citation type="submission" date="2016-03" db="EMBL/GenBank/DDBJ databases">
        <title>Genome sequencing of Psychrobacter alimentarius PAMC 27889.</title>
        <authorList>
            <person name="Lee J."/>
            <person name="Kim O.-S."/>
        </authorList>
    </citation>
    <scope>NUCLEOTIDE SEQUENCE [LARGE SCALE GENOMIC DNA]</scope>
    <source>
        <strain evidence="4 5">PAMC 27889</strain>
    </source>
</reference>
<dbReference type="Proteomes" id="UP000076104">
    <property type="component" value="Chromosome"/>
</dbReference>
<dbReference type="EMBL" id="CP014945">
    <property type="protein sequence ID" value="AMT95660.1"/>
    <property type="molecule type" value="Genomic_DNA"/>
</dbReference>
<name>A0ABM5ZUB7_9GAMM</name>
<dbReference type="InterPro" id="IPR050712">
    <property type="entry name" value="NAD(P)H-dep_reductase"/>
</dbReference>
<dbReference type="RefSeq" id="WP_062843466.1">
    <property type="nucleotide sequence ID" value="NZ_CP014945.1"/>
</dbReference>
<keyword evidence="5" id="KW-1185">Reference proteome</keyword>
<dbReference type="SUPFAM" id="SSF52218">
    <property type="entry name" value="Flavoproteins"/>
    <property type="match status" value="1"/>
</dbReference>
<dbReference type="Pfam" id="PF03358">
    <property type="entry name" value="FMN_red"/>
    <property type="match status" value="1"/>
</dbReference>